<protein>
    <submittedName>
        <fullName evidence="1">Uncharacterized protein</fullName>
    </submittedName>
</protein>
<gene>
    <name evidence="1" type="ORF">B9G39_01760</name>
</gene>
<sequence>MITNYVVLRLNVRSSHVKVFVNGFPFNELETVSGASTLPMNSYLIKGENELQFVFLTSDVIPNSSDKPSGFGVAGSIYLLDPDGNKKNIVEFQLDEEDAEFDEENKQAIAHVSFVQNDYDVSPWRDQFQEIHEDEYDDLKQFVLKINDIVNRGDLDELLKIISLNLQVGPVTHKVSDEEFRKELMNPINEILEKGNIKKKILPEEIILESYMDNRFVVAKIKPNFSKDFNKEYELDLEEDKVIDVVEVKYDEKNRLSIPVSIVKIAGKYFVFLL</sequence>
<proteinExistence type="predicted"/>
<dbReference type="Proteomes" id="UP000257039">
    <property type="component" value="Unassembled WGS sequence"/>
</dbReference>
<accession>A0A4P9VJC6</accession>
<evidence type="ECO:0000313" key="1">
    <source>
        <dbReference type="EMBL" id="RDH42270.1"/>
    </source>
</evidence>
<name>A0A4P9VJC6_9GAMM</name>
<evidence type="ECO:0000313" key="2">
    <source>
        <dbReference type="Proteomes" id="UP000257039"/>
    </source>
</evidence>
<dbReference type="RefSeq" id="WP_094785797.1">
    <property type="nucleotide sequence ID" value="NZ_NDXW01000001.1"/>
</dbReference>
<reference evidence="1 2" key="1">
    <citation type="submission" date="2017-04" db="EMBL/GenBank/DDBJ databases">
        <title>Draft genome sequence of Zooshikella ganghwensis VG4 isolated from Red Sea sediments.</title>
        <authorList>
            <person name="Rehman Z."/>
            <person name="Alam I."/>
            <person name="Kamau A."/>
            <person name="Bajic V."/>
            <person name="Leiknes T."/>
        </authorList>
    </citation>
    <scope>NUCLEOTIDE SEQUENCE [LARGE SCALE GENOMIC DNA]</scope>
    <source>
        <strain evidence="1 2">VG4</strain>
    </source>
</reference>
<comment type="caution">
    <text evidence="1">The sequence shown here is derived from an EMBL/GenBank/DDBJ whole genome shotgun (WGS) entry which is preliminary data.</text>
</comment>
<dbReference type="AlphaFoldDB" id="A0A4P9VJC6"/>
<dbReference type="EMBL" id="NDXW01000001">
    <property type="protein sequence ID" value="RDH42270.1"/>
    <property type="molecule type" value="Genomic_DNA"/>
</dbReference>
<keyword evidence="2" id="KW-1185">Reference proteome</keyword>
<organism evidence="1 2">
    <name type="scientific">Zooshikella ganghwensis</name>
    <dbReference type="NCBI Taxonomy" id="202772"/>
    <lineage>
        <taxon>Bacteria</taxon>
        <taxon>Pseudomonadati</taxon>
        <taxon>Pseudomonadota</taxon>
        <taxon>Gammaproteobacteria</taxon>
        <taxon>Oceanospirillales</taxon>
        <taxon>Zooshikellaceae</taxon>
        <taxon>Zooshikella</taxon>
    </lineage>
</organism>